<dbReference type="EC" id="3.6.4.13" evidence="2"/>
<dbReference type="CDD" id="cd17913">
    <property type="entry name" value="DEXQc_Suv3"/>
    <property type="match status" value="1"/>
</dbReference>
<dbReference type="PANTHER" id="PTHR12131">
    <property type="entry name" value="ATP-DEPENDENT RNA AND DNA HELICASE"/>
    <property type="match status" value="1"/>
</dbReference>
<sequence length="1023" mass="114484">MLAISNNGSICARCVLRRRILAFQQSRRRSSNNYSYKNYKPSNFSAEKRDGPAPKHFNQEAARLLDEFATGSIISKPFPQKKSSSDETRDGSLPIRYNLSKPTLQTSSEARHRAAARGVRKLESEGPVRKYFKGGLKQWGLDEQSLSNKKTQAFRDVLAKRLNVVREEVKHAPMLEDIAKDARETDGDKNGKEQSFNRLWRKFTQTIWRDEENAGGGLGGLFGDVENTKRGLWDDLSLAYRTRGVSGLDDRIKYAFYGHVNNSRFTESDMKNQKTLADLRYPTEWFPATRAMQRKIVLHVGPTNSGKTYHALQKLEQADRGVYAGPLRLLAHEVYTRLNAKGKPCALITGEERRAAEDQGEDNDMSACTVEMMPLNKTLDVAVIDEIQMIGNAERGWAWTQALLGVKAKEVHLCGEERTVPLVKEICASIGEELEINRYERLSPLQMAERSLDGKLAKLRKGDCIVSFTVMGIHALRREIEKISGKKVAIVYGSLPPETRAQQARLFNDPNNDYDFLVASDAVGMGLNLAIKRIVFETATKFDGISRRTLSIADIKQIGGRAGRFRTAQQANEAPASEQDLAAAKGEAEMFNPDDTPDNVGLVTTLERFDFPIVQSGMVSEPEPISSAGIFPPAPVLERFASYFPPRTPFSYILTRLHDISQMHKRFHLCGLKDQVWVADLIEPVQGLTVADRNQICSCPCSKGDNDLWKDLMPAYARCIADQTGGNIVEIKELPLELLEKEPVASREYLRELERLHKGVVAYLWLSYRFAGIFNTRPLAFHIKSMVEERIEHVLGKFSFSETARRRLAERREKEILEGLMIGSEEQPAPRAEDVAAEHAEGEEQDVEQQEEDIENKMEEFAEEEPAEDQGDGGAESEDTKILGLESSEAERKYESPSHEDTSLTAGGDRFGGEEEISLEEPAMLDVMREEGSESEPESNESEGESPQEDSNAADAEENPADSSAAEQLTSQEESKVPNAEEKPSAEIESTHTEDHSPQEKAVRANKEDVEEEQKKETASGVM</sequence>
<feature type="compositionally biased region" description="Acidic residues" evidence="10">
    <location>
        <begin position="861"/>
        <end position="877"/>
    </location>
</feature>
<feature type="region of interest" description="Disordered" evidence="10">
    <location>
        <begin position="31"/>
        <end position="54"/>
    </location>
</feature>
<dbReference type="PROSITE" id="PS51194">
    <property type="entry name" value="HELICASE_CTER"/>
    <property type="match status" value="1"/>
</dbReference>
<dbReference type="SUPFAM" id="SSF52540">
    <property type="entry name" value="P-loop containing nucleoside triphosphate hydrolases"/>
    <property type="match status" value="1"/>
</dbReference>
<dbReference type="Pfam" id="PF00271">
    <property type="entry name" value="Helicase_C"/>
    <property type="match status" value="1"/>
</dbReference>
<dbReference type="PANTHER" id="PTHR12131:SF1">
    <property type="entry name" value="ATP-DEPENDENT RNA HELICASE SUPV3L1, MITOCHONDRIAL-RELATED"/>
    <property type="match status" value="1"/>
</dbReference>
<dbReference type="InterPro" id="IPR044774">
    <property type="entry name" value="Suv3_DEXQc"/>
</dbReference>
<feature type="compositionally biased region" description="Basic and acidic residues" evidence="10">
    <location>
        <begin position="831"/>
        <end position="842"/>
    </location>
</feature>
<dbReference type="InterPro" id="IPR022192">
    <property type="entry name" value="SUV3_C"/>
</dbReference>
<dbReference type="InterPro" id="IPR027417">
    <property type="entry name" value="P-loop_NTPase"/>
</dbReference>
<dbReference type="InterPro" id="IPR055206">
    <property type="entry name" value="DEXQc_SUV3"/>
</dbReference>
<feature type="domain" description="Helicase C-terminal" evidence="11">
    <location>
        <begin position="451"/>
        <end position="604"/>
    </location>
</feature>
<dbReference type="InterPro" id="IPR001650">
    <property type="entry name" value="Helicase_C-like"/>
</dbReference>
<evidence type="ECO:0000256" key="2">
    <source>
        <dbReference type="ARBA" id="ARBA00012552"/>
    </source>
</evidence>
<comment type="caution">
    <text evidence="12">The sequence shown here is derived from an EMBL/GenBank/DDBJ whole genome shotgun (WGS) entry which is preliminary data.</text>
</comment>
<proteinExistence type="predicted"/>
<keyword evidence="6" id="KW-0067">ATP-binding</keyword>
<feature type="compositionally biased region" description="Polar residues" evidence="10">
    <location>
        <begin position="961"/>
        <end position="972"/>
    </location>
</feature>
<accession>A0ABR0E0Q0</accession>
<organism evidence="12 13">
    <name type="scientific">Zasmidium cellare</name>
    <name type="common">Wine cellar mold</name>
    <name type="synonym">Racodium cellare</name>
    <dbReference type="NCBI Taxonomy" id="395010"/>
    <lineage>
        <taxon>Eukaryota</taxon>
        <taxon>Fungi</taxon>
        <taxon>Dikarya</taxon>
        <taxon>Ascomycota</taxon>
        <taxon>Pezizomycotina</taxon>
        <taxon>Dothideomycetes</taxon>
        <taxon>Dothideomycetidae</taxon>
        <taxon>Mycosphaerellales</taxon>
        <taxon>Mycosphaerellaceae</taxon>
        <taxon>Zasmidium</taxon>
    </lineage>
</organism>
<keyword evidence="8" id="KW-0496">Mitochondrion</keyword>
<evidence type="ECO:0000256" key="6">
    <source>
        <dbReference type="ARBA" id="ARBA00022840"/>
    </source>
</evidence>
<feature type="compositionally biased region" description="Low complexity" evidence="10">
    <location>
        <begin position="31"/>
        <end position="40"/>
    </location>
</feature>
<evidence type="ECO:0000256" key="1">
    <source>
        <dbReference type="ARBA" id="ARBA00004173"/>
    </source>
</evidence>
<feature type="compositionally biased region" description="Basic and acidic residues" evidence="10">
    <location>
        <begin position="889"/>
        <end position="902"/>
    </location>
</feature>
<evidence type="ECO:0000256" key="7">
    <source>
        <dbReference type="ARBA" id="ARBA00022946"/>
    </source>
</evidence>
<dbReference type="InterPro" id="IPR050699">
    <property type="entry name" value="RNA-DNA_Helicase"/>
</dbReference>
<reference evidence="12 13" key="1">
    <citation type="journal article" date="2023" name="G3 (Bethesda)">
        <title>A chromosome-level genome assembly of Zasmidium syzygii isolated from banana leaves.</title>
        <authorList>
            <person name="van Westerhoven A.C."/>
            <person name="Mehrabi R."/>
            <person name="Talebi R."/>
            <person name="Steentjes M.B.F."/>
            <person name="Corcolon B."/>
            <person name="Chong P.A."/>
            <person name="Kema G.H.J."/>
            <person name="Seidl M.F."/>
        </authorList>
    </citation>
    <scope>NUCLEOTIDE SEQUENCE [LARGE SCALE GENOMIC DNA]</scope>
    <source>
        <strain evidence="12 13">P124</strain>
    </source>
</reference>
<evidence type="ECO:0000256" key="9">
    <source>
        <dbReference type="ARBA" id="ARBA00047984"/>
    </source>
</evidence>
<dbReference type="SMART" id="SM00490">
    <property type="entry name" value="HELICc"/>
    <property type="match status" value="1"/>
</dbReference>
<dbReference type="Pfam" id="PF22527">
    <property type="entry name" value="DEXQc_Suv3"/>
    <property type="match status" value="1"/>
</dbReference>
<gene>
    <name evidence="12" type="ORF">PRZ48_014250</name>
</gene>
<comment type="catalytic activity">
    <reaction evidence="9">
        <text>ATP + H2O = ADP + phosphate + H(+)</text>
        <dbReference type="Rhea" id="RHEA:13065"/>
        <dbReference type="ChEBI" id="CHEBI:15377"/>
        <dbReference type="ChEBI" id="CHEBI:15378"/>
        <dbReference type="ChEBI" id="CHEBI:30616"/>
        <dbReference type="ChEBI" id="CHEBI:43474"/>
        <dbReference type="ChEBI" id="CHEBI:456216"/>
        <dbReference type="EC" id="3.6.4.13"/>
    </reaction>
</comment>
<feature type="compositionally biased region" description="Basic and acidic residues" evidence="10">
    <location>
        <begin position="973"/>
        <end position="1023"/>
    </location>
</feature>
<evidence type="ECO:0000313" key="12">
    <source>
        <dbReference type="EMBL" id="KAK4494894.1"/>
    </source>
</evidence>
<comment type="subcellular location">
    <subcellularLocation>
        <location evidence="1">Mitochondrion</location>
    </subcellularLocation>
</comment>
<keyword evidence="4" id="KW-0378">Hydrolase</keyword>
<feature type="region of interest" description="Disordered" evidence="10">
    <location>
        <begin position="819"/>
        <end position="1023"/>
    </location>
</feature>
<dbReference type="Proteomes" id="UP001305779">
    <property type="component" value="Unassembled WGS sequence"/>
</dbReference>
<dbReference type="EMBL" id="JAXOVC010000013">
    <property type="protein sequence ID" value="KAK4494894.1"/>
    <property type="molecule type" value="Genomic_DNA"/>
</dbReference>
<feature type="compositionally biased region" description="Acidic residues" evidence="10">
    <location>
        <begin position="933"/>
        <end position="948"/>
    </location>
</feature>
<name>A0ABR0E0Q0_ZASCE</name>
<evidence type="ECO:0000256" key="8">
    <source>
        <dbReference type="ARBA" id="ARBA00023128"/>
    </source>
</evidence>
<feature type="compositionally biased region" description="Acidic residues" evidence="10">
    <location>
        <begin position="843"/>
        <end position="854"/>
    </location>
</feature>
<dbReference type="CDD" id="cd18805">
    <property type="entry name" value="SF2_C_suv3"/>
    <property type="match status" value="1"/>
</dbReference>
<evidence type="ECO:0000256" key="10">
    <source>
        <dbReference type="SAM" id="MobiDB-lite"/>
    </source>
</evidence>
<evidence type="ECO:0000256" key="4">
    <source>
        <dbReference type="ARBA" id="ARBA00022801"/>
    </source>
</evidence>
<keyword evidence="13" id="KW-1185">Reference proteome</keyword>
<dbReference type="Gene3D" id="3.40.50.300">
    <property type="entry name" value="P-loop containing nucleotide triphosphate hydrolases"/>
    <property type="match status" value="2"/>
</dbReference>
<protein>
    <recommendedName>
        <fullName evidence="2">RNA helicase</fullName>
        <ecNumber evidence="2">3.6.4.13</ecNumber>
    </recommendedName>
</protein>
<keyword evidence="7" id="KW-0809">Transit peptide</keyword>
<dbReference type="Pfam" id="PF12513">
    <property type="entry name" value="SUV3_C"/>
    <property type="match status" value="1"/>
</dbReference>
<dbReference type="Gene3D" id="1.20.58.1080">
    <property type="match status" value="1"/>
</dbReference>
<evidence type="ECO:0000256" key="5">
    <source>
        <dbReference type="ARBA" id="ARBA00022806"/>
    </source>
</evidence>
<keyword evidence="5" id="KW-0347">Helicase</keyword>
<dbReference type="Gene3D" id="1.20.272.40">
    <property type="match status" value="1"/>
</dbReference>
<evidence type="ECO:0000259" key="11">
    <source>
        <dbReference type="PROSITE" id="PS51194"/>
    </source>
</evidence>
<keyword evidence="3" id="KW-0547">Nucleotide-binding</keyword>
<feature type="region of interest" description="Disordered" evidence="10">
    <location>
        <begin position="75"/>
        <end position="120"/>
    </location>
</feature>
<evidence type="ECO:0000313" key="13">
    <source>
        <dbReference type="Proteomes" id="UP001305779"/>
    </source>
</evidence>
<evidence type="ECO:0000256" key="3">
    <source>
        <dbReference type="ARBA" id="ARBA00022741"/>
    </source>
</evidence>